<reference evidence="1" key="1">
    <citation type="submission" date="2009-08" db="EMBL/GenBank/DDBJ databases">
        <authorList>
            <person name="Gill J."/>
            <person name="Borman J."/>
            <person name="Shetty J."/>
            <person name="Hostetler J."/>
            <person name="Durkin S."/>
            <person name="Montgomery B."/>
        </authorList>
    </citation>
    <scope>NUCLEOTIDE SEQUENCE</scope>
    <source>
        <strain evidence="1">CDC19</strain>
        <plasmid evidence="1">SAP024A</plasmid>
    </source>
</reference>
<dbReference type="AlphaFoldDB" id="D2JCX9"/>
<proteinExistence type="predicted"/>
<organism evidence="1">
    <name type="scientific">Staphylococcus epidermidis</name>
    <dbReference type="NCBI Taxonomy" id="1282"/>
    <lineage>
        <taxon>Bacteria</taxon>
        <taxon>Bacillati</taxon>
        <taxon>Bacillota</taxon>
        <taxon>Bacilli</taxon>
        <taxon>Bacillales</taxon>
        <taxon>Staphylococcaceae</taxon>
        <taxon>Staphylococcus</taxon>
    </lineage>
</organism>
<protein>
    <submittedName>
        <fullName evidence="1">Uncharacterized protein</fullName>
    </submittedName>
</protein>
<reference evidence="1" key="2">
    <citation type="submission" date="2009-12" db="EMBL/GenBank/DDBJ databases">
        <authorList>
            <person name="Summers A.O."/>
            <person name="Shearer J."/>
            <person name="Wireman J."/>
        </authorList>
    </citation>
    <scope>NUCLEOTIDE SEQUENCE</scope>
    <source>
        <strain evidence="1">CDC19</strain>
        <plasmid evidence="1">SAP024A</plasmid>
    </source>
</reference>
<dbReference type="EMBL" id="GQ900469">
    <property type="protein sequence ID" value="ADA62592.1"/>
    <property type="molecule type" value="Genomic_DNA"/>
</dbReference>
<sequence length="62" mass="7718">MKKFFFFTNIFLLIFFYYKQKRIKSTYDINLTDIESESDILNVHGMYKDKHDNIYTEEDLYE</sequence>
<accession>D2JCX9</accession>
<name>D2JCX9_STAEP</name>
<evidence type="ECO:0000313" key="1">
    <source>
        <dbReference type="EMBL" id="ADA62592.1"/>
    </source>
</evidence>
<gene>
    <name evidence="1" type="ORF">SAP024A_027</name>
</gene>
<keyword evidence="1" id="KW-0614">Plasmid</keyword>
<geneLocation type="plasmid" evidence="1">
    <name>SAP024A</name>
</geneLocation>